<evidence type="ECO:0008006" key="3">
    <source>
        <dbReference type="Google" id="ProtNLM"/>
    </source>
</evidence>
<dbReference type="SUPFAM" id="SSF49842">
    <property type="entry name" value="TNF-like"/>
    <property type="match status" value="1"/>
</dbReference>
<gene>
    <name evidence="1" type="ORF">QUG02_13020</name>
</gene>
<comment type="caution">
    <text evidence="1">The sequence shown here is derived from an EMBL/GenBank/DDBJ whole genome shotgun (WGS) entry which is preliminary data.</text>
</comment>
<proteinExistence type="predicted"/>
<evidence type="ECO:0000313" key="1">
    <source>
        <dbReference type="EMBL" id="MDM5439024.1"/>
    </source>
</evidence>
<dbReference type="Gene3D" id="2.60.120.40">
    <property type="match status" value="1"/>
</dbReference>
<keyword evidence="2" id="KW-1185">Reference proteome</keyword>
<reference evidence="1 2" key="1">
    <citation type="submission" date="2023-06" db="EMBL/GenBank/DDBJ databases">
        <title>Comparative genomics of Bacillaceae isolates and their secondary metabolite potential.</title>
        <authorList>
            <person name="Song L."/>
            <person name="Nielsen L.J."/>
            <person name="Mohite O."/>
            <person name="Xu X."/>
            <person name="Weber T."/>
            <person name="Kovacs A.T."/>
        </authorList>
    </citation>
    <scope>NUCLEOTIDE SEQUENCE [LARGE SCALE GENOMIC DNA]</scope>
    <source>
        <strain evidence="1 2">DX2.1</strain>
    </source>
</reference>
<sequence length="127" mass="13469">MTAGTPITVSFTEVLFDFNGKFSGVDTFIPKQDGVYQINSNVVFAPNGLTGYSIRFDLLVNGITVAMDTRDTASTVTVTVATIYGLSQGDTVNLRISSSINGAATLFFNQQAASFSAARLPFTSPIP</sequence>
<organism evidence="1 2">
    <name type="scientific">Bacillus hominis</name>
    <dbReference type="NCBI Taxonomy" id="2817478"/>
    <lineage>
        <taxon>Bacteria</taxon>
        <taxon>Bacillati</taxon>
        <taxon>Bacillota</taxon>
        <taxon>Bacilli</taxon>
        <taxon>Bacillales</taxon>
        <taxon>Bacillaceae</taxon>
        <taxon>Bacillus</taxon>
        <taxon>Bacillus cereus group</taxon>
    </lineage>
</organism>
<name>A0ABT7R7W9_9BACI</name>
<protein>
    <recommendedName>
        <fullName evidence="3">C1q domain-containing protein</fullName>
    </recommendedName>
</protein>
<dbReference type="RefSeq" id="WP_289359322.1">
    <property type="nucleotide sequence ID" value="NZ_JAUCFG010000002.1"/>
</dbReference>
<evidence type="ECO:0000313" key="2">
    <source>
        <dbReference type="Proteomes" id="UP001224139"/>
    </source>
</evidence>
<dbReference type="InterPro" id="IPR008983">
    <property type="entry name" value="Tumour_necrosis_fac-like_dom"/>
</dbReference>
<dbReference type="EMBL" id="JAUCFG010000002">
    <property type="protein sequence ID" value="MDM5439024.1"/>
    <property type="molecule type" value="Genomic_DNA"/>
</dbReference>
<dbReference type="Proteomes" id="UP001224139">
    <property type="component" value="Unassembled WGS sequence"/>
</dbReference>
<accession>A0ABT7R7W9</accession>